<evidence type="ECO:0000313" key="4">
    <source>
        <dbReference type="Proteomes" id="UP000198512"/>
    </source>
</evidence>
<dbReference type="InterPro" id="IPR011083">
    <property type="entry name" value="Phage_tail_collar_dom"/>
</dbReference>
<keyword evidence="4" id="KW-1185">Reference proteome</keyword>
<dbReference type="RefSeq" id="WP_069518424.1">
    <property type="nucleotide sequence ID" value="NZ_FOFP01000016.1"/>
</dbReference>
<name>A0ABY1BM81_9PSED</name>
<accession>A0ABY1BM81</accession>
<feature type="chain" id="PRO_5046445799" evidence="1">
    <location>
        <begin position="28"/>
        <end position="223"/>
    </location>
</feature>
<comment type="caution">
    <text evidence="3">The sequence shown here is derived from an EMBL/GenBank/DDBJ whole genome shotgun (WGS) entry which is preliminary data.</text>
</comment>
<sequence length="223" mass="23084">MARLNKKLLAVAMPIALATLLSPSAQAVCSSEPMLGGICWMATDFCPTGYIQANGTALAVQANEALYSLLSTTYGGDSKDFKVPDLRGRSVVGLGSYYNGLVLSGQRRGAATTRMTYDNLPQHYHRIDPATFVLTGTLSANKTAPTSNSPVGRYPAISSVSAMQSYGVGIKPVAMAGGIIAGDLSGMTGETSSAGNGASIDINAPRLGLTACIAIKGYYPPRP</sequence>
<dbReference type="SUPFAM" id="SSF88874">
    <property type="entry name" value="Receptor-binding domain of short tail fibre protein gp12"/>
    <property type="match status" value="1"/>
</dbReference>
<gene>
    <name evidence="3" type="ORF">SAMN05216600_116121</name>
</gene>
<evidence type="ECO:0000313" key="3">
    <source>
        <dbReference type="EMBL" id="SER17134.1"/>
    </source>
</evidence>
<dbReference type="Proteomes" id="UP000198512">
    <property type="component" value="Unassembled WGS sequence"/>
</dbReference>
<feature type="signal peptide" evidence="1">
    <location>
        <begin position="1"/>
        <end position="27"/>
    </location>
</feature>
<feature type="domain" description="Phage tail collar" evidence="2">
    <location>
        <begin position="36"/>
        <end position="90"/>
    </location>
</feature>
<evidence type="ECO:0000259" key="2">
    <source>
        <dbReference type="Pfam" id="PF07484"/>
    </source>
</evidence>
<evidence type="ECO:0000256" key="1">
    <source>
        <dbReference type="SAM" id="SignalP"/>
    </source>
</evidence>
<dbReference type="Gene3D" id="3.90.1340.10">
    <property type="entry name" value="Phage tail collar domain"/>
    <property type="match status" value="1"/>
</dbReference>
<reference evidence="3 4" key="1">
    <citation type="submission" date="2016-10" db="EMBL/GenBank/DDBJ databases">
        <authorList>
            <person name="Varghese N."/>
            <person name="Submissions S."/>
        </authorList>
    </citation>
    <scope>NUCLEOTIDE SEQUENCE [LARGE SCALE GENOMIC DNA]</scope>
    <source>
        <strain evidence="3 4">CIP 109853</strain>
    </source>
</reference>
<dbReference type="EMBL" id="FOFP01000016">
    <property type="protein sequence ID" value="SER17134.1"/>
    <property type="molecule type" value="Genomic_DNA"/>
</dbReference>
<protein>
    <submittedName>
        <fullName evidence="3">Microcystin-dependent protein</fullName>
    </submittedName>
</protein>
<proteinExistence type="predicted"/>
<keyword evidence="1" id="KW-0732">Signal</keyword>
<dbReference type="Pfam" id="PF07484">
    <property type="entry name" value="Collar"/>
    <property type="match status" value="1"/>
</dbReference>
<dbReference type="InterPro" id="IPR037053">
    <property type="entry name" value="Phage_tail_collar_dom_sf"/>
</dbReference>
<organism evidence="3 4">
    <name type="scientific">Pseudomonas cuatrocienegasensis</name>
    <dbReference type="NCBI Taxonomy" id="543360"/>
    <lineage>
        <taxon>Bacteria</taxon>
        <taxon>Pseudomonadati</taxon>
        <taxon>Pseudomonadota</taxon>
        <taxon>Gammaproteobacteria</taxon>
        <taxon>Pseudomonadales</taxon>
        <taxon>Pseudomonadaceae</taxon>
        <taxon>Pseudomonas</taxon>
    </lineage>
</organism>